<keyword evidence="3" id="KW-1185">Reference proteome</keyword>
<dbReference type="Proteomes" id="UP000235145">
    <property type="component" value="Unassembled WGS sequence"/>
</dbReference>
<feature type="domain" description="PPM-type phosphatase" evidence="1">
    <location>
        <begin position="1"/>
        <end position="193"/>
    </location>
</feature>
<evidence type="ECO:0000259" key="1">
    <source>
        <dbReference type="PROSITE" id="PS51746"/>
    </source>
</evidence>
<gene>
    <name evidence="2" type="ORF">LSAT_V11C700344220</name>
</gene>
<dbReference type="AlphaFoldDB" id="A0A9R1UZV0"/>
<dbReference type="GO" id="GO:0006355">
    <property type="term" value="P:regulation of DNA-templated transcription"/>
    <property type="evidence" value="ECO:0007669"/>
    <property type="project" value="InterPro"/>
</dbReference>
<dbReference type="PANTHER" id="PTHR44083:SF5">
    <property type="entry name" value="PROTEIN TOPLESS-RELATED PROTEIN 2"/>
    <property type="match status" value="1"/>
</dbReference>
<dbReference type="InterPro" id="IPR027728">
    <property type="entry name" value="Topless_fam"/>
</dbReference>
<sequence>MAIPKGPNLQFTLVIKVSFSGSTHPPNSYSLDDLPKIVVRLLNQAGTNVGEISIWEIGTRERMVHKPFQVWDLSACSMPFQVWPFPSTLFRYIHQYLIGPLKCWRGGLCLSRSIGDRDVGEFIIPVPHVKQVKLSSAGGRLVISSDGVWDALPLNQLWNAVANWLRNQQQHKLSKLFMTLLDARQFVRVGLCV</sequence>
<dbReference type="SUPFAM" id="SSF81606">
    <property type="entry name" value="PP2C-like"/>
    <property type="match status" value="1"/>
</dbReference>
<evidence type="ECO:0000313" key="2">
    <source>
        <dbReference type="EMBL" id="KAJ0195773.1"/>
    </source>
</evidence>
<dbReference type="Pfam" id="PF00481">
    <property type="entry name" value="PP2C"/>
    <property type="match status" value="1"/>
</dbReference>
<dbReference type="PROSITE" id="PS51746">
    <property type="entry name" value="PPM_2"/>
    <property type="match status" value="1"/>
</dbReference>
<comment type="caution">
    <text evidence="2">The sequence shown here is derived from an EMBL/GenBank/DDBJ whole genome shotgun (WGS) entry which is preliminary data.</text>
</comment>
<proteinExistence type="predicted"/>
<name>A0A9R1UZV0_LACSA</name>
<reference evidence="2 3" key="1">
    <citation type="journal article" date="2017" name="Nat. Commun.">
        <title>Genome assembly with in vitro proximity ligation data and whole-genome triplication in lettuce.</title>
        <authorList>
            <person name="Reyes-Chin-Wo S."/>
            <person name="Wang Z."/>
            <person name="Yang X."/>
            <person name="Kozik A."/>
            <person name="Arikit S."/>
            <person name="Song C."/>
            <person name="Xia L."/>
            <person name="Froenicke L."/>
            <person name="Lavelle D.O."/>
            <person name="Truco M.J."/>
            <person name="Xia R."/>
            <person name="Zhu S."/>
            <person name="Xu C."/>
            <person name="Xu H."/>
            <person name="Xu X."/>
            <person name="Cox K."/>
            <person name="Korf I."/>
            <person name="Meyers B.C."/>
            <person name="Michelmore R.W."/>
        </authorList>
    </citation>
    <scope>NUCLEOTIDE SEQUENCE [LARGE SCALE GENOMIC DNA]</scope>
    <source>
        <strain evidence="3">cv. Salinas</strain>
        <tissue evidence="2">Seedlings</tissue>
    </source>
</reference>
<evidence type="ECO:0000313" key="3">
    <source>
        <dbReference type="Proteomes" id="UP000235145"/>
    </source>
</evidence>
<dbReference type="EMBL" id="NBSK02000007">
    <property type="protein sequence ID" value="KAJ0195773.1"/>
    <property type="molecule type" value="Genomic_DNA"/>
</dbReference>
<organism evidence="2 3">
    <name type="scientific">Lactuca sativa</name>
    <name type="common">Garden lettuce</name>
    <dbReference type="NCBI Taxonomy" id="4236"/>
    <lineage>
        <taxon>Eukaryota</taxon>
        <taxon>Viridiplantae</taxon>
        <taxon>Streptophyta</taxon>
        <taxon>Embryophyta</taxon>
        <taxon>Tracheophyta</taxon>
        <taxon>Spermatophyta</taxon>
        <taxon>Magnoliopsida</taxon>
        <taxon>eudicotyledons</taxon>
        <taxon>Gunneridae</taxon>
        <taxon>Pentapetalae</taxon>
        <taxon>asterids</taxon>
        <taxon>campanulids</taxon>
        <taxon>Asterales</taxon>
        <taxon>Asteraceae</taxon>
        <taxon>Cichorioideae</taxon>
        <taxon>Cichorieae</taxon>
        <taxon>Lactucinae</taxon>
        <taxon>Lactuca</taxon>
    </lineage>
</organism>
<dbReference type="Gene3D" id="3.60.40.10">
    <property type="entry name" value="PPM-type phosphatase domain"/>
    <property type="match status" value="1"/>
</dbReference>
<accession>A0A9R1UZV0</accession>
<protein>
    <recommendedName>
        <fullName evidence="1">PPM-type phosphatase domain-containing protein</fullName>
    </recommendedName>
</protein>
<dbReference type="InterPro" id="IPR001932">
    <property type="entry name" value="PPM-type_phosphatase-like_dom"/>
</dbReference>
<dbReference type="PANTHER" id="PTHR44083">
    <property type="entry name" value="TOPLESS-RELATED PROTEIN 1-RELATED"/>
    <property type="match status" value="1"/>
</dbReference>
<dbReference type="InterPro" id="IPR036457">
    <property type="entry name" value="PPM-type-like_dom_sf"/>
</dbReference>